<dbReference type="AlphaFoldDB" id="A0AB36ZUW3"/>
<evidence type="ECO:0000313" key="3">
    <source>
        <dbReference type="EMBL" id="PPK60246.1"/>
    </source>
</evidence>
<dbReference type="PANTHER" id="PTHR30383:SF24">
    <property type="entry name" value="THIOESTERASE 1_PROTEASE 1_LYSOPHOSPHOLIPASE L1"/>
    <property type="match status" value="1"/>
</dbReference>
<accession>A0AB36ZUW3</accession>
<evidence type="ECO:0000259" key="2">
    <source>
        <dbReference type="Pfam" id="PF13472"/>
    </source>
</evidence>
<dbReference type="CDD" id="cd01822">
    <property type="entry name" value="Lysophospholipase_L1_like"/>
    <property type="match status" value="1"/>
</dbReference>
<dbReference type="Proteomes" id="UP000239861">
    <property type="component" value="Unassembled WGS sequence"/>
</dbReference>
<feature type="chain" id="PRO_5044274627" evidence="1">
    <location>
        <begin position="19"/>
        <end position="202"/>
    </location>
</feature>
<dbReference type="GO" id="GO:0004622">
    <property type="term" value="F:phosphatidylcholine lysophospholipase activity"/>
    <property type="evidence" value="ECO:0007669"/>
    <property type="project" value="TreeGrafter"/>
</dbReference>
<dbReference type="SUPFAM" id="SSF52266">
    <property type="entry name" value="SGNH hydrolase"/>
    <property type="match status" value="1"/>
</dbReference>
<dbReference type="Gene3D" id="3.40.50.1110">
    <property type="entry name" value="SGNH hydrolase"/>
    <property type="match status" value="1"/>
</dbReference>
<dbReference type="InterPro" id="IPR013830">
    <property type="entry name" value="SGNH_hydro"/>
</dbReference>
<name>A0AB36ZUW3_9BACT</name>
<proteinExistence type="predicted"/>
<comment type="caution">
    <text evidence="3">The sequence shown here is derived from an EMBL/GenBank/DDBJ whole genome shotgun (WGS) entry which is preliminary data.</text>
</comment>
<sequence>MKKIILILFLIALQIVSANSNTKTILFLGDSLTEGLGVAQKDAFPSLVENMIKTKLKKDIKIINGGVSGSTTSDGLSRLKWYLKRKPDIVFIALGANDGLRGLNLQQSQKNLEEIVEFAQKSNAKVFLAGMLIPPNYGPEYSKRFKKMYEEIKNKYKLKSMPFLLDGVAGEKELNQSDGIHPNTQGHKYIAKEVYKFLKEEL</sequence>
<gene>
    <name evidence="3" type="ORF">B0F89_12632</name>
</gene>
<reference evidence="3 4" key="1">
    <citation type="submission" date="2018-02" db="EMBL/GenBank/DDBJ databases">
        <title>Subsurface microbial communities from deep shales in Ohio and West Virginia, USA.</title>
        <authorList>
            <person name="Wrighton K."/>
        </authorList>
    </citation>
    <scope>NUCLEOTIDE SEQUENCE [LARGE SCALE GENOMIC DNA]</scope>
    <source>
        <strain evidence="3 4">MARC-MIP3H16</strain>
    </source>
</reference>
<protein>
    <submittedName>
        <fullName evidence="3">Acyl-CoA thioesterase-1</fullName>
    </submittedName>
</protein>
<feature type="domain" description="SGNH hydrolase-type esterase" evidence="2">
    <location>
        <begin position="27"/>
        <end position="188"/>
    </location>
</feature>
<evidence type="ECO:0000313" key="4">
    <source>
        <dbReference type="Proteomes" id="UP000239861"/>
    </source>
</evidence>
<dbReference type="EMBL" id="PTIW01000026">
    <property type="protein sequence ID" value="PPK60246.1"/>
    <property type="molecule type" value="Genomic_DNA"/>
</dbReference>
<evidence type="ECO:0000256" key="1">
    <source>
        <dbReference type="SAM" id="SignalP"/>
    </source>
</evidence>
<dbReference type="InterPro" id="IPR051532">
    <property type="entry name" value="Ester_Hydrolysis_Enzymes"/>
</dbReference>
<dbReference type="RefSeq" id="WP_104412577.1">
    <property type="nucleotide sequence ID" value="NZ_PTIW01000026.1"/>
</dbReference>
<keyword evidence="1" id="KW-0732">Signal</keyword>
<dbReference type="PANTHER" id="PTHR30383">
    <property type="entry name" value="THIOESTERASE 1/PROTEASE 1/LYSOPHOSPHOLIPASE L1"/>
    <property type="match status" value="1"/>
</dbReference>
<feature type="signal peptide" evidence="1">
    <location>
        <begin position="1"/>
        <end position="18"/>
    </location>
</feature>
<dbReference type="Pfam" id="PF13472">
    <property type="entry name" value="Lipase_GDSL_2"/>
    <property type="match status" value="1"/>
</dbReference>
<dbReference type="InterPro" id="IPR036514">
    <property type="entry name" value="SGNH_hydro_sf"/>
</dbReference>
<organism evidence="3 4">
    <name type="scientific">Malaciobacter marinus</name>
    <dbReference type="NCBI Taxonomy" id="505249"/>
    <lineage>
        <taxon>Bacteria</taxon>
        <taxon>Pseudomonadati</taxon>
        <taxon>Campylobacterota</taxon>
        <taxon>Epsilonproteobacteria</taxon>
        <taxon>Campylobacterales</taxon>
        <taxon>Arcobacteraceae</taxon>
        <taxon>Malaciobacter</taxon>
    </lineage>
</organism>